<sequence length="134" mass="14625">MDAGVITCNDKLDDCLGAIRDREDGKATPSIQILELAEHVGDDISARLGGQIVILALMTDLKRERCDMATAAPSKTKLRRPQQPLPKSSEQGWTPKKGQILLQVTEEPPVINLGDFVDVGEGHQSLRFDSDSQC</sequence>
<gene>
    <name evidence="2" type="ORF">CGLO_02781</name>
</gene>
<feature type="region of interest" description="Disordered" evidence="1">
    <location>
        <begin position="68"/>
        <end position="97"/>
    </location>
</feature>
<protein>
    <submittedName>
        <fullName evidence="2">Uncharacterized protein</fullName>
    </submittedName>
</protein>
<accession>T0KY53</accession>
<evidence type="ECO:0000313" key="2">
    <source>
        <dbReference type="EMBL" id="EQB57144.1"/>
    </source>
</evidence>
<dbReference type="HOGENOM" id="CLU_1896048_0_0_1"/>
<proteinExistence type="predicted"/>
<organism evidence="2 3">
    <name type="scientific">Colletotrichum gloeosporioides (strain Cg-14)</name>
    <name type="common">Anthracnose fungus</name>
    <name type="synonym">Glomerella cingulata</name>
    <dbReference type="NCBI Taxonomy" id="1237896"/>
    <lineage>
        <taxon>Eukaryota</taxon>
        <taxon>Fungi</taxon>
        <taxon>Dikarya</taxon>
        <taxon>Ascomycota</taxon>
        <taxon>Pezizomycotina</taxon>
        <taxon>Sordariomycetes</taxon>
        <taxon>Hypocreomycetidae</taxon>
        <taxon>Glomerellales</taxon>
        <taxon>Glomerellaceae</taxon>
        <taxon>Colletotrichum</taxon>
        <taxon>Colletotrichum gloeosporioides species complex</taxon>
    </lineage>
</organism>
<dbReference type="AlphaFoldDB" id="T0KY53"/>
<dbReference type="eggNOG" id="ENOG502RW1A">
    <property type="taxonomic scope" value="Eukaryota"/>
</dbReference>
<evidence type="ECO:0000313" key="3">
    <source>
        <dbReference type="Proteomes" id="UP000015530"/>
    </source>
</evidence>
<name>T0KY53_COLGC</name>
<evidence type="ECO:0000256" key="1">
    <source>
        <dbReference type="SAM" id="MobiDB-lite"/>
    </source>
</evidence>
<dbReference type="EMBL" id="AMYD01000569">
    <property type="protein sequence ID" value="EQB57144.1"/>
    <property type="molecule type" value="Genomic_DNA"/>
</dbReference>
<dbReference type="OrthoDB" id="4842000at2759"/>
<reference evidence="3" key="1">
    <citation type="journal article" date="2013" name="Mol. Plant Microbe Interact.">
        <title>Global aspects of pacC regulation of pathogenicity genes in Colletotrichum gloeosporioides as revealed by transcriptome analysis.</title>
        <authorList>
            <person name="Alkan N."/>
            <person name="Meng X."/>
            <person name="Friedlander G."/>
            <person name="Reuveni E."/>
            <person name="Sukno S."/>
            <person name="Sherman A."/>
            <person name="Thon M."/>
            <person name="Fluhr R."/>
            <person name="Prusky D."/>
        </authorList>
    </citation>
    <scope>NUCLEOTIDE SEQUENCE [LARGE SCALE GENOMIC DNA]</scope>
    <source>
        <strain evidence="3">Cg-14</strain>
    </source>
</reference>
<dbReference type="Proteomes" id="UP000015530">
    <property type="component" value="Unassembled WGS sequence"/>
</dbReference>
<comment type="caution">
    <text evidence="2">The sequence shown here is derived from an EMBL/GenBank/DDBJ whole genome shotgun (WGS) entry which is preliminary data.</text>
</comment>